<evidence type="ECO:0000313" key="2">
    <source>
        <dbReference type="Proteomes" id="UP001060085"/>
    </source>
</evidence>
<sequence>MKKPCKPFPLVHLQILNSQKQMNNNRQQTEMKPFLRYMNLNSRLYPKAFSSFVQHNVKWAKLNLLHGCPPSCMQEQEGAHQYSSNFCELPSWLPNQDSGLTDLFDDYNLKERTIITACRAVGYGIAENHRHTERSNRPLRNSHLPAASFSEFANYLPFWSPSELTVATNVIPSKGWELEEGVLTYLARSSANYPVLEKHSLCRKSKRWLRSSAESSHREREGFRHGCKTQEKKKPLRTPHPRIAIRVALPRYGPMISLPDYKLKERIIITACLIQPDNIETRSKGGKRLDFQPNSSTGPHSPLNPFSTIRTQTQTSHLAYHVEVKGAIGSHTSSQFFHIFFFPQKGLLVAVGSNHCDQSSSPSLGWEFRREEKRKESKVKERKEKKTF</sequence>
<organism evidence="1 2">
    <name type="scientific">Catharanthus roseus</name>
    <name type="common">Madagascar periwinkle</name>
    <name type="synonym">Vinca rosea</name>
    <dbReference type="NCBI Taxonomy" id="4058"/>
    <lineage>
        <taxon>Eukaryota</taxon>
        <taxon>Viridiplantae</taxon>
        <taxon>Streptophyta</taxon>
        <taxon>Embryophyta</taxon>
        <taxon>Tracheophyta</taxon>
        <taxon>Spermatophyta</taxon>
        <taxon>Magnoliopsida</taxon>
        <taxon>eudicotyledons</taxon>
        <taxon>Gunneridae</taxon>
        <taxon>Pentapetalae</taxon>
        <taxon>asterids</taxon>
        <taxon>lamiids</taxon>
        <taxon>Gentianales</taxon>
        <taxon>Apocynaceae</taxon>
        <taxon>Rauvolfioideae</taxon>
        <taxon>Vinceae</taxon>
        <taxon>Catharanthinae</taxon>
        <taxon>Catharanthus</taxon>
    </lineage>
</organism>
<dbReference type="Proteomes" id="UP001060085">
    <property type="component" value="Linkage Group LG02"/>
</dbReference>
<reference evidence="2" key="1">
    <citation type="journal article" date="2023" name="Nat. Plants">
        <title>Single-cell RNA sequencing provides a high-resolution roadmap for understanding the multicellular compartmentation of specialized metabolism.</title>
        <authorList>
            <person name="Sun S."/>
            <person name="Shen X."/>
            <person name="Li Y."/>
            <person name="Li Y."/>
            <person name="Wang S."/>
            <person name="Li R."/>
            <person name="Zhang H."/>
            <person name="Shen G."/>
            <person name="Guo B."/>
            <person name="Wei J."/>
            <person name="Xu J."/>
            <person name="St-Pierre B."/>
            <person name="Chen S."/>
            <person name="Sun C."/>
        </authorList>
    </citation>
    <scope>NUCLEOTIDE SEQUENCE [LARGE SCALE GENOMIC DNA]</scope>
</reference>
<accession>A0ACC0BTV3</accession>
<proteinExistence type="predicted"/>
<dbReference type="EMBL" id="CM044702">
    <property type="protein sequence ID" value="KAI5676105.1"/>
    <property type="molecule type" value="Genomic_DNA"/>
</dbReference>
<keyword evidence="2" id="KW-1185">Reference proteome</keyword>
<comment type="caution">
    <text evidence="1">The sequence shown here is derived from an EMBL/GenBank/DDBJ whole genome shotgun (WGS) entry which is preliminary data.</text>
</comment>
<gene>
    <name evidence="1" type="ORF">M9H77_07055</name>
</gene>
<name>A0ACC0BTV3_CATRO</name>
<evidence type="ECO:0000313" key="1">
    <source>
        <dbReference type="EMBL" id="KAI5676105.1"/>
    </source>
</evidence>
<protein>
    <submittedName>
        <fullName evidence="1">Uncharacterized protein</fullName>
    </submittedName>
</protein>